<dbReference type="EMBL" id="VOSC01000005">
    <property type="protein sequence ID" value="TXE14944.1"/>
    <property type="molecule type" value="Genomic_DNA"/>
</dbReference>
<keyword evidence="1" id="KW-1133">Transmembrane helix</keyword>
<evidence type="ECO:0000256" key="1">
    <source>
        <dbReference type="SAM" id="Phobius"/>
    </source>
</evidence>
<gene>
    <name evidence="2" type="ORF">FUA26_00105</name>
</gene>
<dbReference type="RefSeq" id="WP_147130264.1">
    <property type="nucleotide sequence ID" value="NZ_VOSC01000005.1"/>
</dbReference>
<organism evidence="2 3">
    <name type="scientific">Seonamhaeicola algicola</name>
    <dbReference type="NCBI Taxonomy" id="1719036"/>
    <lineage>
        <taxon>Bacteria</taxon>
        <taxon>Pseudomonadati</taxon>
        <taxon>Bacteroidota</taxon>
        <taxon>Flavobacteriia</taxon>
        <taxon>Flavobacteriales</taxon>
        <taxon>Flavobacteriaceae</taxon>
    </lineage>
</organism>
<reference evidence="3" key="1">
    <citation type="submission" date="2019-08" db="EMBL/GenBank/DDBJ databases">
        <title>Seonamhaeicola sediminis sp. nov., isolated from marine sediment.</title>
        <authorList>
            <person name="Cao W.R."/>
        </authorList>
    </citation>
    <scope>NUCLEOTIDE SEQUENCE [LARGE SCALE GENOMIC DNA]</scope>
    <source>
        <strain evidence="3">Gy8</strain>
    </source>
</reference>
<name>A0A5C7B3D9_9FLAO</name>
<protein>
    <submittedName>
        <fullName evidence="2">Uncharacterized protein</fullName>
    </submittedName>
</protein>
<accession>A0A5C7B3D9</accession>
<dbReference type="AlphaFoldDB" id="A0A5C7B3D9"/>
<comment type="caution">
    <text evidence="2">The sequence shown here is derived from an EMBL/GenBank/DDBJ whole genome shotgun (WGS) entry which is preliminary data.</text>
</comment>
<proteinExistence type="predicted"/>
<dbReference type="Proteomes" id="UP000321790">
    <property type="component" value="Unassembled WGS sequence"/>
</dbReference>
<keyword evidence="3" id="KW-1185">Reference proteome</keyword>
<dbReference type="OrthoDB" id="1453627at2"/>
<evidence type="ECO:0000313" key="3">
    <source>
        <dbReference type="Proteomes" id="UP000321790"/>
    </source>
</evidence>
<keyword evidence="1" id="KW-0812">Transmembrane</keyword>
<feature type="transmembrane region" description="Helical" evidence="1">
    <location>
        <begin position="79"/>
        <end position="98"/>
    </location>
</feature>
<sequence length="105" mass="12320">MARNKRRHTTGFGYIGFGNNQNVFNQSTNRAFSSLKEKLDDETHYHFKLNFTHHTLTKAEKQLIKDKIRNDEKIRTRKTILGFLIVFSLILGVIIYLINSVMSYL</sequence>
<evidence type="ECO:0000313" key="2">
    <source>
        <dbReference type="EMBL" id="TXE14944.1"/>
    </source>
</evidence>
<keyword evidence="1" id="KW-0472">Membrane</keyword>